<sequence length="111" mass="12152">MGTRTAARLLLQSSRVARIQFAPPDSSPICERLCAHALPPRKEANESSMGSGTSPPGSSGCWPSMHMPILDAHARRPDPEIPWLQLLSKYVVANRTSRELDRAFGWVGEEG</sequence>
<evidence type="ECO:0000256" key="1">
    <source>
        <dbReference type="SAM" id="MobiDB-lite"/>
    </source>
</evidence>
<dbReference type="Proteomes" id="UP001066276">
    <property type="component" value="Chromosome 9"/>
</dbReference>
<organism evidence="2 3">
    <name type="scientific">Pleurodeles waltl</name>
    <name type="common">Iberian ribbed newt</name>
    <dbReference type="NCBI Taxonomy" id="8319"/>
    <lineage>
        <taxon>Eukaryota</taxon>
        <taxon>Metazoa</taxon>
        <taxon>Chordata</taxon>
        <taxon>Craniata</taxon>
        <taxon>Vertebrata</taxon>
        <taxon>Euteleostomi</taxon>
        <taxon>Amphibia</taxon>
        <taxon>Batrachia</taxon>
        <taxon>Caudata</taxon>
        <taxon>Salamandroidea</taxon>
        <taxon>Salamandridae</taxon>
        <taxon>Pleurodelinae</taxon>
        <taxon>Pleurodeles</taxon>
    </lineage>
</organism>
<accession>A0AAV7MQ36</accession>
<name>A0AAV7MQ36_PLEWA</name>
<feature type="compositionally biased region" description="Low complexity" evidence="1">
    <location>
        <begin position="47"/>
        <end position="63"/>
    </location>
</feature>
<comment type="caution">
    <text evidence="2">The sequence shown here is derived from an EMBL/GenBank/DDBJ whole genome shotgun (WGS) entry which is preliminary data.</text>
</comment>
<reference evidence="2" key="1">
    <citation type="journal article" date="2022" name="bioRxiv">
        <title>Sequencing and chromosome-scale assembly of the giantPleurodeles waltlgenome.</title>
        <authorList>
            <person name="Brown T."/>
            <person name="Elewa A."/>
            <person name="Iarovenko S."/>
            <person name="Subramanian E."/>
            <person name="Araus A.J."/>
            <person name="Petzold A."/>
            <person name="Susuki M."/>
            <person name="Suzuki K.-i.T."/>
            <person name="Hayashi T."/>
            <person name="Toyoda A."/>
            <person name="Oliveira C."/>
            <person name="Osipova E."/>
            <person name="Leigh N.D."/>
            <person name="Simon A."/>
            <person name="Yun M.H."/>
        </authorList>
    </citation>
    <scope>NUCLEOTIDE SEQUENCE</scope>
    <source>
        <strain evidence="2">20211129_DDA</strain>
        <tissue evidence="2">Liver</tissue>
    </source>
</reference>
<proteinExistence type="predicted"/>
<feature type="region of interest" description="Disordered" evidence="1">
    <location>
        <begin position="41"/>
        <end position="63"/>
    </location>
</feature>
<dbReference type="EMBL" id="JANPWB010000013">
    <property type="protein sequence ID" value="KAJ1105254.1"/>
    <property type="molecule type" value="Genomic_DNA"/>
</dbReference>
<evidence type="ECO:0000313" key="2">
    <source>
        <dbReference type="EMBL" id="KAJ1105254.1"/>
    </source>
</evidence>
<dbReference type="AlphaFoldDB" id="A0AAV7MQ36"/>
<evidence type="ECO:0000313" key="3">
    <source>
        <dbReference type="Proteomes" id="UP001066276"/>
    </source>
</evidence>
<gene>
    <name evidence="2" type="ORF">NDU88_002662</name>
</gene>
<protein>
    <submittedName>
        <fullName evidence="2">Uncharacterized protein</fullName>
    </submittedName>
</protein>
<keyword evidence="3" id="KW-1185">Reference proteome</keyword>